<dbReference type="InterPro" id="IPR018968">
    <property type="entry name" value="Phasin"/>
</dbReference>
<dbReference type="AlphaFoldDB" id="A0AAE4AVW6"/>
<accession>A0AAE4AVW6</accession>
<dbReference type="Proteomes" id="UP001229244">
    <property type="component" value="Unassembled WGS sequence"/>
</dbReference>
<evidence type="ECO:0000313" key="2">
    <source>
        <dbReference type="EMBL" id="MDQ0317129.1"/>
    </source>
</evidence>
<evidence type="ECO:0000259" key="1">
    <source>
        <dbReference type="Pfam" id="PF09361"/>
    </source>
</evidence>
<sequence length="110" mass="11842">MTLGFDDIQKMNQQNLDHAMKSLGTASEGFQAIATELADYSKKSFEDGTAALDQVMNAPSAEKAFEAQATYMKSAYEGMVAEMTKLGELYAGMARDMQKTAQAAVKMPGA</sequence>
<name>A0AAE4AVW6_9HYPH</name>
<organism evidence="2 3">
    <name type="scientific">Amorphus orientalis</name>
    <dbReference type="NCBI Taxonomy" id="649198"/>
    <lineage>
        <taxon>Bacteria</taxon>
        <taxon>Pseudomonadati</taxon>
        <taxon>Pseudomonadota</taxon>
        <taxon>Alphaproteobacteria</taxon>
        <taxon>Hyphomicrobiales</taxon>
        <taxon>Amorphaceae</taxon>
        <taxon>Amorphus</taxon>
    </lineage>
</organism>
<dbReference type="Pfam" id="PF09361">
    <property type="entry name" value="Phasin_2"/>
    <property type="match status" value="1"/>
</dbReference>
<keyword evidence="3" id="KW-1185">Reference proteome</keyword>
<gene>
    <name evidence="2" type="ORF">J2S73_003606</name>
</gene>
<feature type="domain" description="Phasin" evidence="1">
    <location>
        <begin position="7"/>
        <end position="104"/>
    </location>
</feature>
<proteinExistence type="predicted"/>
<dbReference type="RefSeq" id="WP_306887027.1">
    <property type="nucleotide sequence ID" value="NZ_JAUSUL010000004.1"/>
</dbReference>
<evidence type="ECO:0000313" key="3">
    <source>
        <dbReference type="Proteomes" id="UP001229244"/>
    </source>
</evidence>
<reference evidence="2" key="1">
    <citation type="submission" date="2023-07" db="EMBL/GenBank/DDBJ databases">
        <title>Genomic Encyclopedia of Type Strains, Phase IV (KMG-IV): sequencing the most valuable type-strain genomes for metagenomic binning, comparative biology and taxonomic classification.</title>
        <authorList>
            <person name="Goeker M."/>
        </authorList>
    </citation>
    <scope>NUCLEOTIDE SEQUENCE</scope>
    <source>
        <strain evidence="2">DSM 21202</strain>
    </source>
</reference>
<comment type="caution">
    <text evidence="2">The sequence shown here is derived from an EMBL/GenBank/DDBJ whole genome shotgun (WGS) entry which is preliminary data.</text>
</comment>
<dbReference type="EMBL" id="JAUSUL010000004">
    <property type="protein sequence ID" value="MDQ0317129.1"/>
    <property type="molecule type" value="Genomic_DNA"/>
</dbReference>
<protein>
    <recommendedName>
        <fullName evidence="1">Phasin domain-containing protein</fullName>
    </recommendedName>
</protein>